<protein>
    <recommendedName>
        <fullName evidence="3">Outer membrane protein beta-barrel domain-containing protein</fullName>
    </recommendedName>
</protein>
<evidence type="ECO:0008006" key="3">
    <source>
        <dbReference type="Google" id="ProtNLM"/>
    </source>
</evidence>
<sequence>MGFNLALGGTIAPNLILFGEVTSSAASNPTVAQGGDIWRADRSSFAVVSIGPGLTYYFMPANVFLSGSLLLTQVQFSDMYSREDTEYGPGARLALGKEWLVGRNWGLGLAADAAWSSIPPTNPSSGAKNATTTSFGLSFSATYN</sequence>
<keyword evidence="2" id="KW-1185">Reference proteome</keyword>
<dbReference type="AlphaFoldDB" id="A0A0K1PH45"/>
<name>A0A0K1PH45_9BACT</name>
<proteinExistence type="predicted"/>
<dbReference type="KEGG" id="vin:AKJ08_2831"/>
<evidence type="ECO:0000313" key="1">
    <source>
        <dbReference type="EMBL" id="AKU92444.1"/>
    </source>
</evidence>
<dbReference type="Proteomes" id="UP000055590">
    <property type="component" value="Chromosome"/>
</dbReference>
<gene>
    <name evidence="1" type="ORF">AKJ08_2831</name>
</gene>
<evidence type="ECO:0000313" key="2">
    <source>
        <dbReference type="Proteomes" id="UP000055590"/>
    </source>
</evidence>
<accession>A0A0K1PH45</accession>
<reference evidence="1 2" key="1">
    <citation type="submission" date="2015-08" db="EMBL/GenBank/DDBJ databases">
        <authorList>
            <person name="Babu N.S."/>
            <person name="Beckwith C.J."/>
            <person name="Beseler K.G."/>
            <person name="Brison A."/>
            <person name="Carone J.V."/>
            <person name="Caskin T.P."/>
            <person name="Diamond M."/>
            <person name="Durham M.E."/>
            <person name="Foxe J.M."/>
            <person name="Go M."/>
            <person name="Henderson B.A."/>
            <person name="Jones I.B."/>
            <person name="McGettigan J.A."/>
            <person name="Micheletti S.J."/>
            <person name="Nasrallah M.E."/>
            <person name="Ortiz D."/>
            <person name="Piller C.R."/>
            <person name="Privatt S.R."/>
            <person name="Schneider S.L."/>
            <person name="Sharp S."/>
            <person name="Smith T.C."/>
            <person name="Stanton J.D."/>
            <person name="Ullery H.E."/>
            <person name="Wilson R.J."/>
            <person name="Serrano M.G."/>
            <person name="Buck G."/>
            <person name="Lee V."/>
            <person name="Wang Y."/>
            <person name="Carvalho R."/>
            <person name="Voegtly L."/>
            <person name="Shi R."/>
            <person name="Duckworth R."/>
            <person name="Johnson A."/>
            <person name="Loviza R."/>
            <person name="Walstead R."/>
            <person name="Shah Z."/>
            <person name="Kiflezghi M."/>
            <person name="Wade K."/>
            <person name="Ball S.L."/>
            <person name="Bradley K.W."/>
            <person name="Asai D.J."/>
            <person name="Bowman C.A."/>
            <person name="Russell D.A."/>
            <person name="Pope W.H."/>
            <person name="Jacobs-Sera D."/>
            <person name="Hendrix R.W."/>
            <person name="Hatfull G.F."/>
        </authorList>
    </citation>
    <scope>NUCLEOTIDE SEQUENCE [LARGE SCALE GENOMIC DNA]</scope>
    <source>
        <strain evidence="1 2">DSM 27710</strain>
    </source>
</reference>
<dbReference type="EMBL" id="CP012332">
    <property type="protein sequence ID" value="AKU92444.1"/>
    <property type="molecule type" value="Genomic_DNA"/>
</dbReference>
<organism evidence="1 2">
    <name type="scientific">Vulgatibacter incomptus</name>
    <dbReference type="NCBI Taxonomy" id="1391653"/>
    <lineage>
        <taxon>Bacteria</taxon>
        <taxon>Pseudomonadati</taxon>
        <taxon>Myxococcota</taxon>
        <taxon>Myxococcia</taxon>
        <taxon>Myxococcales</taxon>
        <taxon>Cystobacterineae</taxon>
        <taxon>Vulgatibacteraceae</taxon>
        <taxon>Vulgatibacter</taxon>
    </lineage>
</organism>